<proteinExistence type="predicted"/>
<protein>
    <submittedName>
        <fullName evidence="2">Uncharacterized protein</fullName>
    </submittedName>
</protein>
<sequence>MLSSRQRDRDRAPHAEFEAMPQAELEARRVRLCPHSELKARECKRQGTTWQA</sequence>
<dbReference type="AlphaFoldDB" id="A0AAW2IZK9"/>
<feature type="compositionally biased region" description="Basic and acidic residues" evidence="1">
    <location>
        <begin position="1"/>
        <end position="17"/>
    </location>
</feature>
<name>A0AAW2IZK9_SESRA</name>
<reference evidence="2" key="1">
    <citation type="submission" date="2020-06" db="EMBL/GenBank/DDBJ databases">
        <authorList>
            <person name="Li T."/>
            <person name="Hu X."/>
            <person name="Zhang T."/>
            <person name="Song X."/>
            <person name="Zhang H."/>
            <person name="Dai N."/>
            <person name="Sheng W."/>
            <person name="Hou X."/>
            <person name="Wei L."/>
        </authorList>
    </citation>
    <scope>NUCLEOTIDE SEQUENCE</scope>
    <source>
        <strain evidence="2">G02</strain>
        <tissue evidence="2">Leaf</tissue>
    </source>
</reference>
<organism evidence="2">
    <name type="scientific">Sesamum radiatum</name>
    <name type="common">Black benniseed</name>
    <dbReference type="NCBI Taxonomy" id="300843"/>
    <lineage>
        <taxon>Eukaryota</taxon>
        <taxon>Viridiplantae</taxon>
        <taxon>Streptophyta</taxon>
        <taxon>Embryophyta</taxon>
        <taxon>Tracheophyta</taxon>
        <taxon>Spermatophyta</taxon>
        <taxon>Magnoliopsida</taxon>
        <taxon>eudicotyledons</taxon>
        <taxon>Gunneridae</taxon>
        <taxon>Pentapetalae</taxon>
        <taxon>asterids</taxon>
        <taxon>lamiids</taxon>
        <taxon>Lamiales</taxon>
        <taxon>Pedaliaceae</taxon>
        <taxon>Sesamum</taxon>
    </lineage>
</organism>
<evidence type="ECO:0000313" key="2">
    <source>
        <dbReference type="EMBL" id="KAL0287293.1"/>
    </source>
</evidence>
<comment type="caution">
    <text evidence="2">The sequence shown here is derived from an EMBL/GenBank/DDBJ whole genome shotgun (WGS) entry which is preliminary data.</text>
</comment>
<feature type="region of interest" description="Disordered" evidence="1">
    <location>
        <begin position="1"/>
        <end position="21"/>
    </location>
</feature>
<dbReference type="EMBL" id="JACGWJ010000885">
    <property type="protein sequence ID" value="KAL0287293.1"/>
    <property type="molecule type" value="Genomic_DNA"/>
</dbReference>
<reference evidence="2" key="2">
    <citation type="journal article" date="2024" name="Plant">
        <title>Genomic evolution and insights into agronomic trait innovations of Sesamum species.</title>
        <authorList>
            <person name="Miao H."/>
            <person name="Wang L."/>
            <person name="Qu L."/>
            <person name="Liu H."/>
            <person name="Sun Y."/>
            <person name="Le M."/>
            <person name="Wang Q."/>
            <person name="Wei S."/>
            <person name="Zheng Y."/>
            <person name="Lin W."/>
            <person name="Duan Y."/>
            <person name="Cao H."/>
            <person name="Xiong S."/>
            <person name="Wang X."/>
            <person name="Wei L."/>
            <person name="Li C."/>
            <person name="Ma Q."/>
            <person name="Ju M."/>
            <person name="Zhao R."/>
            <person name="Li G."/>
            <person name="Mu C."/>
            <person name="Tian Q."/>
            <person name="Mei H."/>
            <person name="Zhang T."/>
            <person name="Gao T."/>
            <person name="Zhang H."/>
        </authorList>
    </citation>
    <scope>NUCLEOTIDE SEQUENCE</scope>
    <source>
        <strain evidence="2">G02</strain>
    </source>
</reference>
<gene>
    <name evidence="2" type="ORF">Sradi_7127300</name>
</gene>
<accession>A0AAW2IZK9</accession>
<evidence type="ECO:0000256" key="1">
    <source>
        <dbReference type="SAM" id="MobiDB-lite"/>
    </source>
</evidence>